<dbReference type="NCBIfam" id="NF007980">
    <property type="entry name" value="PRK10707.1"/>
    <property type="match status" value="1"/>
</dbReference>
<evidence type="ECO:0000313" key="9">
    <source>
        <dbReference type="Proteomes" id="UP000288212"/>
    </source>
</evidence>
<dbReference type="PANTHER" id="PTHR12992">
    <property type="entry name" value="NUDIX HYDROLASE"/>
    <property type="match status" value="1"/>
</dbReference>
<evidence type="ECO:0000256" key="4">
    <source>
        <dbReference type="ARBA" id="ARBA00022801"/>
    </source>
</evidence>
<protein>
    <submittedName>
        <fullName evidence="8">CoA pyrophosphatase</fullName>
    </submittedName>
</protein>
<keyword evidence="4" id="KW-0378">Hydrolase</keyword>
<evidence type="ECO:0000256" key="3">
    <source>
        <dbReference type="ARBA" id="ARBA00022723"/>
    </source>
</evidence>
<keyword evidence="6" id="KW-0464">Manganese</keyword>
<evidence type="ECO:0000259" key="7">
    <source>
        <dbReference type="PROSITE" id="PS51462"/>
    </source>
</evidence>
<dbReference type="InterPro" id="IPR000086">
    <property type="entry name" value="NUDIX_hydrolase_dom"/>
</dbReference>
<accession>A0A432VXV2</accession>
<dbReference type="SUPFAM" id="SSF55811">
    <property type="entry name" value="Nudix"/>
    <property type="match status" value="1"/>
</dbReference>
<proteinExistence type="predicted"/>
<dbReference type="AlphaFoldDB" id="A0A432VXV2"/>
<evidence type="ECO:0000256" key="6">
    <source>
        <dbReference type="ARBA" id="ARBA00023211"/>
    </source>
</evidence>
<organism evidence="8 9">
    <name type="scientific">Aliidiomarina haloalkalitolerans</name>
    <dbReference type="NCBI Taxonomy" id="859059"/>
    <lineage>
        <taxon>Bacteria</taxon>
        <taxon>Pseudomonadati</taxon>
        <taxon>Pseudomonadota</taxon>
        <taxon>Gammaproteobacteria</taxon>
        <taxon>Alteromonadales</taxon>
        <taxon>Idiomarinaceae</taxon>
        <taxon>Aliidiomarina</taxon>
    </lineage>
</organism>
<dbReference type="Gene3D" id="3.90.79.10">
    <property type="entry name" value="Nucleoside Triphosphate Pyrophosphohydrolase"/>
    <property type="match status" value="1"/>
</dbReference>
<evidence type="ECO:0000256" key="2">
    <source>
        <dbReference type="ARBA" id="ARBA00001946"/>
    </source>
</evidence>
<dbReference type="OrthoDB" id="9802805at2"/>
<dbReference type="PROSITE" id="PS51462">
    <property type="entry name" value="NUDIX"/>
    <property type="match status" value="1"/>
</dbReference>
<dbReference type="InterPro" id="IPR015797">
    <property type="entry name" value="NUDIX_hydrolase-like_dom_sf"/>
</dbReference>
<sequence length="198" mass="22781">MNRAEFLQRFALSSRPEVNWQSHPLKPSAVLVALQEQDNGLHFVLTRRPAHMRQHAHQICFAGGRHERADVDLLATALREAEEELGIHAQQIEIIGDLPTQPVLSRSLIHPYIGILPSDLMFQPDPGEVAEILRVPLVTLLNHEHYYTQRVKRLLYHELVFIPYQGQLIWGATAAIIRRLADQIYPERQHLVRQLPDL</sequence>
<comment type="cofactor">
    <cofactor evidence="2">
        <name>Mg(2+)</name>
        <dbReference type="ChEBI" id="CHEBI:18420"/>
    </cofactor>
</comment>
<dbReference type="RefSeq" id="WP_126790405.1">
    <property type="nucleotide sequence ID" value="NZ_PIPI01000001.1"/>
</dbReference>
<dbReference type="EMBL" id="PIPI01000001">
    <property type="protein sequence ID" value="RUO21428.1"/>
    <property type="molecule type" value="Genomic_DNA"/>
</dbReference>
<keyword evidence="5" id="KW-0460">Magnesium</keyword>
<keyword evidence="3" id="KW-0479">Metal-binding</keyword>
<comment type="cofactor">
    <cofactor evidence="1">
        <name>Mn(2+)</name>
        <dbReference type="ChEBI" id="CHEBI:29035"/>
    </cofactor>
</comment>
<dbReference type="InterPro" id="IPR045121">
    <property type="entry name" value="CoAse"/>
</dbReference>
<comment type="caution">
    <text evidence="8">The sequence shown here is derived from an EMBL/GenBank/DDBJ whole genome shotgun (WGS) entry which is preliminary data.</text>
</comment>
<dbReference type="GO" id="GO:0046872">
    <property type="term" value="F:metal ion binding"/>
    <property type="evidence" value="ECO:0007669"/>
    <property type="project" value="UniProtKB-KW"/>
</dbReference>
<dbReference type="Proteomes" id="UP000288212">
    <property type="component" value="Unassembled WGS sequence"/>
</dbReference>
<evidence type="ECO:0000256" key="5">
    <source>
        <dbReference type="ARBA" id="ARBA00022842"/>
    </source>
</evidence>
<dbReference type="GO" id="GO:0010945">
    <property type="term" value="F:coenzyme A diphosphatase activity"/>
    <property type="evidence" value="ECO:0007669"/>
    <property type="project" value="InterPro"/>
</dbReference>
<evidence type="ECO:0000256" key="1">
    <source>
        <dbReference type="ARBA" id="ARBA00001936"/>
    </source>
</evidence>
<gene>
    <name evidence="8" type="ORF">CWE06_00760</name>
</gene>
<feature type="domain" description="Nudix hydrolase" evidence="7">
    <location>
        <begin position="24"/>
        <end position="157"/>
    </location>
</feature>
<reference evidence="8 9" key="1">
    <citation type="journal article" date="2011" name="Front. Microbiol.">
        <title>Genomic signatures of strain selection and enhancement in Bacillus atrophaeus var. globigii, a historical biowarfare simulant.</title>
        <authorList>
            <person name="Gibbons H.S."/>
            <person name="Broomall S.M."/>
            <person name="McNew L.A."/>
            <person name="Daligault H."/>
            <person name="Chapman C."/>
            <person name="Bruce D."/>
            <person name="Karavis M."/>
            <person name="Krepps M."/>
            <person name="McGregor P.A."/>
            <person name="Hong C."/>
            <person name="Park K.H."/>
            <person name="Akmal A."/>
            <person name="Feldman A."/>
            <person name="Lin J.S."/>
            <person name="Chang W.E."/>
            <person name="Higgs B.W."/>
            <person name="Demirev P."/>
            <person name="Lindquist J."/>
            <person name="Liem A."/>
            <person name="Fochler E."/>
            <person name="Read T.D."/>
            <person name="Tapia R."/>
            <person name="Johnson S."/>
            <person name="Bishop-Lilly K.A."/>
            <person name="Detter C."/>
            <person name="Han C."/>
            <person name="Sozhamannan S."/>
            <person name="Rosenzweig C.N."/>
            <person name="Skowronski E.W."/>
        </authorList>
    </citation>
    <scope>NUCLEOTIDE SEQUENCE [LARGE SCALE GENOMIC DNA]</scope>
    <source>
        <strain evidence="8 9">AK5</strain>
    </source>
</reference>
<keyword evidence="9" id="KW-1185">Reference proteome</keyword>
<name>A0A432VXV2_9GAMM</name>
<dbReference type="PANTHER" id="PTHR12992:SF11">
    <property type="entry name" value="MITOCHONDRIAL COENZYME A DIPHOSPHATASE NUDT8"/>
    <property type="match status" value="1"/>
</dbReference>
<dbReference type="Pfam" id="PF00293">
    <property type="entry name" value="NUDIX"/>
    <property type="match status" value="1"/>
</dbReference>
<evidence type="ECO:0000313" key="8">
    <source>
        <dbReference type="EMBL" id="RUO21428.1"/>
    </source>
</evidence>
<dbReference type="CDD" id="cd03426">
    <property type="entry name" value="NUDIX_CoAse_Nudt7"/>
    <property type="match status" value="1"/>
</dbReference>